<reference evidence="1" key="1">
    <citation type="journal article" date="2021" name="Microb. Physiol.">
        <title>Proteogenomic Insights into the Physiology of Marine, Sulfate-Reducing, Filamentous Desulfonema limicola and Desulfonema magnum.</title>
        <authorList>
            <person name="Schnaars V."/>
            <person name="Wohlbrand L."/>
            <person name="Scheve S."/>
            <person name="Hinrichs C."/>
            <person name="Reinhardt R."/>
            <person name="Rabus R."/>
        </authorList>
    </citation>
    <scope>NUCLEOTIDE SEQUENCE</scope>
    <source>
        <strain evidence="1">4be13</strain>
    </source>
</reference>
<gene>
    <name evidence="1" type="ORF">dnm_028910</name>
</gene>
<organism evidence="1 2">
    <name type="scientific">Desulfonema magnum</name>
    <dbReference type="NCBI Taxonomy" id="45655"/>
    <lineage>
        <taxon>Bacteria</taxon>
        <taxon>Pseudomonadati</taxon>
        <taxon>Thermodesulfobacteriota</taxon>
        <taxon>Desulfobacteria</taxon>
        <taxon>Desulfobacterales</taxon>
        <taxon>Desulfococcaceae</taxon>
        <taxon>Desulfonema</taxon>
    </lineage>
</organism>
<proteinExistence type="predicted"/>
<dbReference type="KEGG" id="dmm:dnm_028910"/>
<dbReference type="AlphaFoldDB" id="A0A975BK01"/>
<evidence type="ECO:0000313" key="1">
    <source>
        <dbReference type="EMBL" id="QTA86866.1"/>
    </source>
</evidence>
<evidence type="ECO:0000313" key="2">
    <source>
        <dbReference type="Proteomes" id="UP000663722"/>
    </source>
</evidence>
<name>A0A975BK01_9BACT</name>
<dbReference type="EMBL" id="CP061800">
    <property type="protein sequence ID" value="QTA86866.1"/>
    <property type="molecule type" value="Genomic_DNA"/>
</dbReference>
<dbReference type="Proteomes" id="UP000663722">
    <property type="component" value="Chromosome"/>
</dbReference>
<sequence length="85" mass="9628">MFRGYIVLFTIKKGVTDVQRRTGHQALNQKGSGRLFSFLSIAFKKMFVVIKACCVRKTALLCFRTPDNLFLKICITPLLMVKNAA</sequence>
<protein>
    <submittedName>
        <fullName evidence="1">Uncharacterized protein</fullName>
    </submittedName>
</protein>
<keyword evidence="2" id="KW-1185">Reference proteome</keyword>
<accession>A0A975BK01</accession>